<dbReference type="Proteomes" id="UP000030700">
    <property type="component" value="Unassembled WGS sequence"/>
</dbReference>
<accession>A0A0S6VVD2</accession>
<evidence type="ECO:0000313" key="1">
    <source>
        <dbReference type="EMBL" id="GAK49171.1"/>
    </source>
</evidence>
<dbReference type="HOGENOM" id="CLU_2271848_0_0_0"/>
<keyword evidence="2" id="KW-1185">Reference proteome</keyword>
<dbReference type="STRING" id="1499966.U14_00389"/>
<evidence type="ECO:0000313" key="2">
    <source>
        <dbReference type="Proteomes" id="UP000030700"/>
    </source>
</evidence>
<name>A0A0S6VVD2_9BACT</name>
<organism evidence="1">
    <name type="scientific">Candidatus Moduliflexus flocculans</name>
    <dbReference type="NCBI Taxonomy" id="1499966"/>
    <lineage>
        <taxon>Bacteria</taxon>
        <taxon>Candidatus Moduliflexota</taxon>
        <taxon>Candidatus Moduliflexia</taxon>
        <taxon>Candidatus Moduliflexales</taxon>
        <taxon>Candidatus Moduliflexaceae</taxon>
    </lineage>
</organism>
<dbReference type="AlphaFoldDB" id="A0A0S6VVD2"/>
<proteinExistence type="predicted"/>
<reference evidence="1" key="1">
    <citation type="journal article" date="2015" name="PeerJ">
        <title>First genomic representation of candidate bacterial phylum KSB3 points to enhanced environmental sensing as a trigger of wastewater bulking.</title>
        <authorList>
            <person name="Sekiguchi Y."/>
            <person name="Ohashi A."/>
            <person name="Parks D.H."/>
            <person name="Yamauchi T."/>
            <person name="Tyson G.W."/>
            <person name="Hugenholtz P."/>
        </authorList>
    </citation>
    <scope>NUCLEOTIDE SEQUENCE [LARGE SCALE GENOMIC DNA]</scope>
</reference>
<protein>
    <submittedName>
        <fullName evidence="1">Uncharacterized protein</fullName>
    </submittedName>
</protein>
<gene>
    <name evidence="1" type="ORF">U14_00389</name>
</gene>
<dbReference type="EMBL" id="DF820455">
    <property type="protein sequence ID" value="GAK49171.1"/>
    <property type="molecule type" value="Genomic_DNA"/>
</dbReference>
<sequence length="102" mass="11928">MKKTTIIIKDSNLQDFLSQIDATPDLESLTNEQLEAQLGQEFDLRLIQKEVKDMGKENLKDLLDKLHALPDDELQDTLRTYPTIRDIWHKHFADWTFGSNPF</sequence>